<reference evidence="2" key="1">
    <citation type="journal article" date="2019" name="Int. J. Syst. Evol. Microbiol.">
        <title>The Global Catalogue of Microorganisms (GCM) 10K type strain sequencing project: providing services to taxonomists for standard genome sequencing and annotation.</title>
        <authorList>
            <consortium name="The Broad Institute Genomics Platform"/>
            <consortium name="The Broad Institute Genome Sequencing Center for Infectious Disease"/>
            <person name="Wu L."/>
            <person name="Ma J."/>
        </authorList>
    </citation>
    <scope>NUCLEOTIDE SEQUENCE [LARGE SCALE GENOMIC DNA]</scope>
    <source>
        <strain evidence="2">CGMCC 4.1467</strain>
    </source>
</reference>
<gene>
    <name evidence="1" type="ORF">ACFQY0_18640</name>
</gene>
<sequence length="160" mass="17210">MGLIEDDDTQAPTDYFEADGPSLLSPTIDVTGVRKADVERLKKAVDKAEKLTDSLGRKCYEIYLRLNPVNSAGARAIGSKRDRGILLAHSDGINVVTDGEDVPIGDLQPNCKAIGCNLNGNKRTPIIAAFDQVVDEIEKLKAKKCCDPIETIEVGAGTLK</sequence>
<dbReference type="Proteomes" id="UP001596472">
    <property type="component" value="Unassembled WGS sequence"/>
</dbReference>
<evidence type="ECO:0000313" key="1">
    <source>
        <dbReference type="EMBL" id="MFC7339218.1"/>
    </source>
</evidence>
<dbReference type="RefSeq" id="WP_379715615.1">
    <property type="nucleotide sequence ID" value="NZ_JBHTBS010000013.1"/>
</dbReference>
<keyword evidence="2" id="KW-1185">Reference proteome</keyword>
<protein>
    <submittedName>
        <fullName evidence="1">Uncharacterized protein</fullName>
    </submittedName>
</protein>
<organism evidence="1 2">
    <name type="scientific">Haloferula chungangensis</name>
    <dbReference type="NCBI Taxonomy" id="1048331"/>
    <lineage>
        <taxon>Bacteria</taxon>
        <taxon>Pseudomonadati</taxon>
        <taxon>Verrucomicrobiota</taxon>
        <taxon>Verrucomicrobiia</taxon>
        <taxon>Verrucomicrobiales</taxon>
        <taxon>Verrucomicrobiaceae</taxon>
        <taxon>Haloferula</taxon>
    </lineage>
</organism>
<proteinExistence type="predicted"/>
<comment type="caution">
    <text evidence="1">The sequence shown here is derived from an EMBL/GenBank/DDBJ whole genome shotgun (WGS) entry which is preliminary data.</text>
</comment>
<dbReference type="EMBL" id="JBHTBS010000013">
    <property type="protein sequence ID" value="MFC7339218.1"/>
    <property type="molecule type" value="Genomic_DNA"/>
</dbReference>
<accession>A0ABW2LC22</accession>
<name>A0ABW2LC22_9BACT</name>
<evidence type="ECO:0000313" key="2">
    <source>
        <dbReference type="Proteomes" id="UP001596472"/>
    </source>
</evidence>